<sequence>MGNAPSEPAPPSLELEKPWRKFDWRQKNELKKRLEEFSVSHPDVKCINILVAGQIGAGKSSFINSVNNTFQERMTSSALVDSCGGTSFTKELKVHRVRGVKGDLPFYLSDIMGLEAKILAGTLPEDVIKTIYGYVRDEYKFNPEMSISDKNQDYVNDPSLSNQAFCLVYVVDAKTVQYIDQGLIDKLKIIRHAISHDRIPQVIVMTKVDEACPLVKEDLRKIYTSKKIKEKMEMCSEAIGVPVNCIFPVKNYCEEIDVDDDVDVLILKAFDQIVNLANDRLRDRASE</sequence>
<dbReference type="eggNOG" id="ENOG502QQ57">
    <property type="taxonomic scope" value="Eukaryota"/>
</dbReference>
<evidence type="ECO:0000313" key="2">
    <source>
        <dbReference type="Proteomes" id="UP000000437"/>
    </source>
</evidence>
<dbReference type="GeneTree" id="ENSGT00940000160560"/>
<accession>F1R223</accession>
<dbReference type="Proteomes" id="UP000000437">
    <property type="component" value="Chromosome 10"/>
</dbReference>
<dbReference type="HOGENOM" id="CLU_049888_1_0_1"/>
<reference evidence="3" key="3">
    <citation type="journal article" date="2014" name="J. Immunol.">
        <title>Contrasted innate responses to two viruses in zebrafish: insights into the ancestral repertoire of vertebrate IFN-stimulated genes.</title>
        <authorList>
            <person name="Briolat V."/>
            <person name="Jouneau L."/>
            <person name="Carvalho R."/>
            <person name="Palha N."/>
            <person name="Langevin C."/>
            <person name="Herbomel P."/>
            <person name="Schwartz O."/>
            <person name="Spaink H.P."/>
            <person name="Levraud J.P."/>
            <person name="Boudinot P."/>
        </authorList>
    </citation>
    <scope>NUCLEOTIDE SEQUENCE</scope>
    <source>
        <strain evidence="3">Tuebingen</strain>
    </source>
</reference>
<dbReference type="PANTHER" id="PTHR14241">
    <property type="entry name" value="INTERFERON-INDUCED PROTEIN 44"/>
    <property type="match status" value="1"/>
</dbReference>
<evidence type="ECO:0000313" key="3">
    <source>
        <dbReference type="RefSeq" id="NP_001373548.1"/>
    </source>
</evidence>
<reference evidence="3" key="5">
    <citation type="journal article" date="2019" name="J. Immunol.">
        <title>IFN-Stimulated Genes in Zebrafish and Humans Define an Ancient Arsenal of Antiviral Immunity.</title>
        <authorList>
            <person name="Levraud J.P."/>
            <person name="Jouneau L."/>
            <person name="Briolat V."/>
            <person name="Laghi V."/>
            <person name="Boudinot P."/>
        </authorList>
    </citation>
    <scope>NUCLEOTIDE SEQUENCE</scope>
    <source>
        <strain evidence="3">Tuebingen</strain>
    </source>
</reference>
<dbReference type="OMA" id="HLCSEMI"/>
<reference evidence="1 2" key="2">
    <citation type="journal article" date="2013" name="Nature">
        <title>The zebrafish reference genome sequence and its relationship to the human genome.</title>
        <authorList>
            <consortium name="Genome Reference Consortium Zebrafish"/>
            <person name="Howe K."/>
            <person name="Clark M.D."/>
            <person name="Torroja C.F."/>
            <person name="Torrance J."/>
            <person name="Berthelot C."/>
            <person name="Muffato M."/>
            <person name="Collins J.E."/>
            <person name="Humphray S."/>
            <person name="McLaren K."/>
            <person name="Matthews L."/>
            <person name="McLaren S."/>
            <person name="Sealy I."/>
            <person name="Caccamo M."/>
            <person name="Churcher C."/>
            <person name="Scott C."/>
            <person name="Barrett J.C."/>
            <person name="Koch R."/>
            <person name="Rauch G.J."/>
            <person name="White S."/>
            <person name="Chow W."/>
            <person name="Kilian B."/>
            <person name="Quintais L.T."/>
            <person name="Guerra-Assuncao J.A."/>
            <person name="Zhou Y."/>
            <person name="Gu Y."/>
            <person name="Yen J."/>
            <person name="Vogel J.H."/>
            <person name="Eyre T."/>
            <person name="Redmond S."/>
            <person name="Banerjee R."/>
            <person name="Chi J."/>
            <person name="Fu B."/>
            <person name="Langley E."/>
            <person name="Maguire S.F."/>
            <person name="Laird G.K."/>
            <person name="Lloyd D."/>
            <person name="Kenyon E."/>
            <person name="Donaldson S."/>
            <person name="Sehra H."/>
            <person name="Almeida-King J."/>
            <person name="Loveland J."/>
            <person name="Trevanion S."/>
            <person name="Jones M."/>
            <person name="Quail M."/>
            <person name="Willey D."/>
            <person name="Hunt A."/>
            <person name="Burton J."/>
            <person name="Sims S."/>
            <person name="McLay K."/>
            <person name="Plumb B."/>
            <person name="Davis J."/>
            <person name="Clee C."/>
            <person name="Oliver K."/>
            <person name="Clark R."/>
            <person name="Riddle C."/>
            <person name="Elliot D."/>
            <person name="Eliott D."/>
            <person name="Threadgold G."/>
            <person name="Harden G."/>
            <person name="Ware D."/>
            <person name="Begum S."/>
            <person name="Mortimore B."/>
            <person name="Mortimer B."/>
            <person name="Kerry G."/>
            <person name="Heath P."/>
            <person name="Phillimore B."/>
            <person name="Tracey A."/>
            <person name="Corby N."/>
            <person name="Dunn M."/>
            <person name="Johnson C."/>
            <person name="Wood J."/>
            <person name="Clark S."/>
            <person name="Pelan S."/>
            <person name="Griffiths G."/>
            <person name="Smith M."/>
            <person name="Glithero R."/>
            <person name="Howden P."/>
            <person name="Barker N."/>
            <person name="Lloyd C."/>
            <person name="Stevens C."/>
            <person name="Harley J."/>
            <person name="Holt K."/>
            <person name="Panagiotidis G."/>
            <person name="Lovell J."/>
            <person name="Beasley H."/>
            <person name="Henderson C."/>
            <person name="Gordon D."/>
            <person name="Auger K."/>
            <person name="Wright D."/>
            <person name="Collins J."/>
            <person name="Raisen C."/>
            <person name="Dyer L."/>
            <person name="Leung K."/>
            <person name="Robertson L."/>
            <person name="Ambridge K."/>
            <person name="Leongamornlert D."/>
            <person name="McGuire S."/>
            <person name="Gilderthorp R."/>
            <person name="Griffiths C."/>
            <person name="Manthravadi D."/>
            <person name="Nichol S."/>
            <person name="Barker G."/>
            <person name="Whitehead S."/>
            <person name="Kay M."/>
            <person name="Brown J."/>
            <person name="Murnane C."/>
            <person name="Gray E."/>
            <person name="Humphries M."/>
            <person name="Sycamore N."/>
            <person name="Barker D."/>
            <person name="Saunders D."/>
            <person name="Wallis J."/>
            <person name="Babbage A."/>
            <person name="Hammond S."/>
            <person name="Mashreghi-Mohammadi M."/>
            <person name="Barr L."/>
            <person name="Martin S."/>
            <person name="Wray P."/>
            <person name="Ellington A."/>
            <person name="Matthews N."/>
            <person name="Ellwood M."/>
            <person name="Woodmansey R."/>
            <person name="Clark G."/>
            <person name="Cooper J."/>
            <person name="Cooper J."/>
            <person name="Tromans A."/>
            <person name="Grafham D."/>
            <person name="Skuce C."/>
            <person name="Pandian R."/>
            <person name="Andrews R."/>
            <person name="Harrison E."/>
            <person name="Kimberley A."/>
            <person name="Garnett J."/>
            <person name="Fosker N."/>
            <person name="Hall R."/>
            <person name="Garner P."/>
            <person name="Kelly D."/>
            <person name="Bird C."/>
            <person name="Palmer S."/>
            <person name="Gehring I."/>
            <person name="Berger A."/>
            <person name="Dooley C.M."/>
            <person name="Ersan-Urun Z."/>
            <person name="Eser C."/>
            <person name="Geiger H."/>
            <person name="Geisler M."/>
            <person name="Karotki L."/>
            <person name="Kirn A."/>
            <person name="Konantz J."/>
            <person name="Konantz M."/>
            <person name="Oberlander M."/>
            <person name="Rudolph-Geiger S."/>
            <person name="Teucke M."/>
            <person name="Lanz C."/>
            <person name="Raddatz G."/>
            <person name="Osoegawa K."/>
            <person name="Zhu B."/>
            <person name="Rapp A."/>
            <person name="Widaa S."/>
            <person name="Langford C."/>
            <person name="Yang F."/>
            <person name="Schuster S.C."/>
            <person name="Carter N.P."/>
            <person name="Harrow J."/>
            <person name="Ning Z."/>
            <person name="Herrero J."/>
            <person name="Searle S.M."/>
            <person name="Enright A."/>
            <person name="Geisler R."/>
            <person name="Plasterk R.H."/>
            <person name="Lee C."/>
            <person name="Westerfield M."/>
            <person name="de Jong P.J."/>
            <person name="Zon L.I."/>
            <person name="Postlethwait J.H."/>
            <person name="Nusslein-Volhard C."/>
            <person name="Hubbard T.J."/>
            <person name="Roest Crollius H."/>
            <person name="Rogers J."/>
            <person name="Stemple D.L."/>
        </authorList>
    </citation>
    <scope>NUCLEOTIDE SEQUENCE [LARGE SCALE GENOMIC DNA]</scope>
    <source>
        <strain evidence="1 2">Tuebingen</strain>
    </source>
</reference>
<dbReference type="ZFIN" id="ZDB-GENE-200128-2">
    <property type="gene designation" value="ifi44d"/>
</dbReference>
<evidence type="ECO:0000313" key="1">
    <source>
        <dbReference type="Ensembl" id="ENSDARP00000022947"/>
    </source>
</evidence>
<dbReference type="FunFam" id="3.40.50.300:FF:005200">
    <property type="entry name" value="LOC795887 protein"/>
    <property type="match status" value="1"/>
</dbReference>
<dbReference type="PANTHER" id="PTHR14241:SF1">
    <property type="entry name" value="INTERFERON-INDUCED PROTEIN 44-RELATED"/>
    <property type="match status" value="1"/>
</dbReference>
<reference evidence="3" key="6">
    <citation type="submission" date="2025-04" db="UniProtKB">
        <authorList>
            <consortium name="RefSeq"/>
        </authorList>
    </citation>
    <scope>IDENTIFICATION</scope>
    <source>
        <strain evidence="3">Tuebingen</strain>
    </source>
</reference>
<dbReference type="RefSeq" id="NP_001373548.1">
    <property type="nucleotide sequence ID" value="NM_001386619.1"/>
</dbReference>
<organism evidence="1">
    <name type="scientific">Danio rerio</name>
    <name type="common">Zebrafish</name>
    <name type="synonym">Brachydanio rerio</name>
    <dbReference type="NCBI Taxonomy" id="7955"/>
    <lineage>
        <taxon>Eukaryota</taxon>
        <taxon>Metazoa</taxon>
        <taxon>Chordata</taxon>
        <taxon>Craniata</taxon>
        <taxon>Vertebrata</taxon>
        <taxon>Euteleostomi</taxon>
        <taxon>Actinopterygii</taxon>
        <taxon>Neopterygii</taxon>
        <taxon>Teleostei</taxon>
        <taxon>Ostariophysi</taxon>
        <taxon>Cypriniformes</taxon>
        <taxon>Danionidae</taxon>
        <taxon>Danioninae</taxon>
        <taxon>Danio</taxon>
    </lineage>
</organism>
<reference evidence="1" key="1">
    <citation type="submission" date="2011-06" db="UniProtKB">
        <authorList>
            <consortium name="Ensembl"/>
        </authorList>
    </citation>
    <scope>IDENTIFICATION</scope>
    <source>
        <strain evidence="1">Tuebingen</strain>
    </source>
</reference>
<dbReference type="InterPro" id="IPR027417">
    <property type="entry name" value="P-loop_NTPase"/>
</dbReference>
<evidence type="ECO:0007829" key="5">
    <source>
        <dbReference type="PeptideAtlas" id="F1R223"/>
    </source>
</evidence>
<dbReference type="KEGG" id="dre:795887"/>
<gene>
    <name evidence="3 4" type="primary">ifi44d</name>
    <name evidence="3" type="synonym">ifi44l</name>
    <name evidence="1" type="synonym">LOC795887</name>
</gene>
<reference evidence="3" key="4">
    <citation type="journal article" date="2016" name="BMC Genomics">
        <title>Gene evolution and gene expression after whole genome duplication in fish: the PhyloFish database.</title>
        <authorList>
            <person name="Pasquier J."/>
            <person name="Cabau C."/>
            <person name="Nguyen T."/>
            <person name="Jouanno E."/>
            <person name="Severac D."/>
            <person name="Braasch I."/>
            <person name="Journot L."/>
            <person name="Pontarotti P."/>
            <person name="Klopp C."/>
            <person name="Postlethwait J.H."/>
            <person name="Guiguen Y."/>
            <person name="Bobe J."/>
        </authorList>
    </citation>
    <scope>NUCLEOTIDE SEQUENCE</scope>
    <source>
        <strain evidence="3">Tuebingen</strain>
    </source>
</reference>
<protein>
    <submittedName>
        <fullName evidence="1">Interferon-induced protein 44</fullName>
    </submittedName>
    <submittedName>
        <fullName evidence="3">Uncharacterized protein LOC795887</fullName>
    </submittedName>
</protein>
<proteinExistence type="evidence at protein level"/>
<keyword evidence="2" id="KW-1185">Reference proteome</keyword>
<dbReference type="Bgee" id="ENSDARG00000010729">
    <property type="expression patterns" value="Expressed in bone element and 15 other cell types or tissues"/>
</dbReference>
<dbReference type="Gene3D" id="3.40.50.300">
    <property type="entry name" value="P-loop containing nucleotide triphosphate hydrolases"/>
    <property type="match status" value="1"/>
</dbReference>
<dbReference type="AlphaFoldDB" id="F1R223"/>
<dbReference type="GeneID" id="795887"/>
<dbReference type="InParanoid" id="F1R223"/>
<dbReference type="OrthoDB" id="25620at2759"/>
<dbReference type="Ensembl" id="ENSDART00000016102.8">
    <property type="protein sequence ID" value="ENSDARP00000022947.7"/>
    <property type="gene ID" value="ENSDARG00000010729.8"/>
</dbReference>
<dbReference type="AGR" id="ZFIN:ZDB-GENE-200128-2"/>
<evidence type="ECO:0000313" key="4">
    <source>
        <dbReference type="ZFIN" id="ZDB-GENE-200128-2"/>
    </source>
</evidence>
<dbReference type="EMBL" id="CABZ01073795">
    <property type="status" value="NOT_ANNOTATED_CDS"/>
    <property type="molecule type" value="Genomic_DNA"/>
</dbReference>
<dbReference type="STRING" id="7955.ENSDARP00000022947"/>
<dbReference type="PaxDb" id="7955-ENSDARP00000022947"/>
<keyword evidence="5" id="KW-1267">Proteomics identification</keyword>
<dbReference type="SUPFAM" id="SSF52540">
    <property type="entry name" value="P-loop containing nucleoside triphosphate hydrolases"/>
    <property type="match status" value="1"/>
</dbReference>
<name>F1R223_DANRE</name>